<keyword evidence="1" id="KW-0378">Hydrolase</keyword>
<proteinExistence type="predicted"/>
<evidence type="ECO:0000313" key="2">
    <source>
        <dbReference type="Proteomes" id="UP000692816"/>
    </source>
</evidence>
<dbReference type="Proteomes" id="UP000692816">
    <property type="component" value="Chromosome"/>
</dbReference>
<sequence>MVSASIRRAAAKKLRANATPHERILWRALKELPTEGTHFRKQAPIGPYVVDFFCPAKRLIIELDGGHHNDDETAMRDRERQQWLEKEGFRVIRFWNSEITADLCAGADLCRALRRSRSGSRAAEAPPTTIEYHPTPLHIAHAMRSDPPPPGEGREKAGPLARPASSFRRSRSAHIAGTYLPSLTVSRMRERSSRP</sequence>
<dbReference type="EMBL" id="CP088282">
    <property type="protein sequence ID" value="UGY00100.1"/>
    <property type="molecule type" value="Genomic_DNA"/>
</dbReference>
<keyword evidence="2" id="KW-1185">Reference proteome</keyword>
<name>A0ACD3V155_9BRAD</name>
<keyword evidence="1" id="KW-0255">Endonuclease</keyword>
<reference evidence="1 2" key="1">
    <citation type="journal article" date="2021" name="Int. J. Syst. Evol. Microbiol.">
        <title>Bradyrhizobium septentrionale sp. nov. (sv. septentrionale) and Bradyrhizobium quebecense sp. nov. (sv. septentrionale) associated with legumes native to Canada possess rearranged symbiosis genes and numerous insertion sequences.</title>
        <authorList>
            <person name="Bromfield E.S.P."/>
            <person name="Cloutier S."/>
        </authorList>
    </citation>
    <scope>NUCLEOTIDE SEQUENCE [LARGE SCALE GENOMIC DNA]</scope>
    <source>
        <strain evidence="1 2">12S5</strain>
    </source>
</reference>
<protein>
    <submittedName>
        <fullName evidence="1">Endonuclease domain-containing protein</fullName>
    </submittedName>
</protein>
<organism evidence="1 2">
    <name type="scientific">Bradyrhizobium quebecense</name>
    <dbReference type="NCBI Taxonomy" id="2748629"/>
    <lineage>
        <taxon>Bacteria</taxon>
        <taxon>Pseudomonadati</taxon>
        <taxon>Pseudomonadota</taxon>
        <taxon>Alphaproteobacteria</taxon>
        <taxon>Hyphomicrobiales</taxon>
        <taxon>Nitrobacteraceae</taxon>
        <taxon>Bradyrhizobium</taxon>
    </lineage>
</organism>
<evidence type="ECO:0000313" key="1">
    <source>
        <dbReference type="EMBL" id="UGY00100.1"/>
    </source>
</evidence>
<keyword evidence="1" id="KW-0540">Nuclease</keyword>
<gene>
    <name evidence="1" type="ORF">J4P68_0022545</name>
</gene>
<accession>A0ACD3V155</accession>